<evidence type="ECO:0000313" key="1">
    <source>
        <dbReference type="EMBL" id="EQD79285.1"/>
    </source>
</evidence>
<dbReference type="InterPro" id="IPR035966">
    <property type="entry name" value="PKF_sf"/>
</dbReference>
<comment type="caution">
    <text evidence="1">The sequence shown here is derived from an EMBL/GenBank/DDBJ whole genome shotgun (WGS) entry which is preliminary data.</text>
</comment>
<name>T1DAW4_9ZZZZ</name>
<proteinExistence type="predicted"/>
<dbReference type="Gene3D" id="3.40.50.450">
    <property type="match status" value="2"/>
</dbReference>
<accession>T1DAW4</accession>
<keyword evidence="1" id="KW-0418">Kinase</keyword>
<dbReference type="EMBL" id="AUZX01001367">
    <property type="protein sequence ID" value="EQD79285.1"/>
    <property type="molecule type" value="Genomic_DNA"/>
</dbReference>
<reference evidence="1" key="1">
    <citation type="submission" date="2013-08" db="EMBL/GenBank/DDBJ databases">
        <authorList>
            <person name="Mendez C."/>
            <person name="Richter M."/>
            <person name="Ferrer M."/>
            <person name="Sanchez J."/>
        </authorList>
    </citation>
    <scope>NUCLEOTIDE SEQUENCE</scope>
</reference>
<sequence>MVKFLAESGLRDAFGHAQLGGVAPHLAQLVRDRLGYKYHWAVADYLQRAARHLASRTDVRQAYAVGQAAVKLALRGRNAVMPTIQRLSDEPYRWRVSSVSLAAVANQERALPRHFITADGYGITAEARRYLEPLIAGEDYPPYHKGVPAYVRLQLISVARKLPAFTG</sequence>
<dbReference type="GO" id="GO:0003872">
    <property type="term" value="F:6-phosphofructokinase activity"/>
    <property type="evidence" value="ECO:0007669"/>
    <property type="project" value="InterPro"/>
</dbReference>
<keyword evidence="1" id="KW-0808">Transferase</keyword>
<protein>
    <submittedName>
        <fullName evidence="1">6-phosphofructokinase</fullName>
    </submittedName>
</protein>
<dbReference type="SUPFAM" id="SSF53784">
    <property type="entry name" value="Phosphofructokinase"/>
    <property type="match status" value="1"/>
</dbReference>
<gene>
    <name evidence="1" type="ORF">B1A_01815</name>
</gene>
<dbReference type="AlphaFoldDB" id="T1DAW4"/>
<organism evidence="1">
    <name type="scientific">mine drainage metagenome</name>
    <dbReference type="NCBI Taxonomy" id="410659"/>
    <lineage>
        <taxon>unclassified sequences</taxon>
        <taxon>metagenomes</taxon>
        <taxon>ecological metagenomes</taxon>
    </lineage>
</organism>
<reference evidence="1" key="2">
    <citation type="journal article" date="2014" name="ISME J.">
        <title>Microbial stratification in low pH oxic and suboxic macroscopic growths along an acid mine drainage.</title>
        <authorList>
            <person name="Mendez-Garcia C."/>
            <person name="Mesa V."/>
            <person name="Sprenger R.R."/>
            <person name="Richter M."/>
            <person name="Diez M.S."/>
            <person name="Solano J."/>
            <person name="Bargiela R."/>
            <person name="Golyshina O.V."/>
            <person name="Manteca A."/>
            <person name="Ramos J.L."/>
            <person name="Gallego J.R."/>
            <person name="Llorente I."/>
            <person name="Martins Dos Santos V.A."/>
            <person name="Jensen O.N."/>
            <person name="Pelaez A.I."/>
            <person name="Sanchez J."/>
            <person name="Ferrer M."/>
        </authorList>
    </citation>
    <scope>NUCLEOTIDE SEQUENCE</scope>
</reference>